<dbReference type="PANTHER" id="PTHR35870:SF1">
    <property type="entry name" value="PROTEIN, PUTATIVE (AFU_ORTHOLOGUE AFUA_5G03330)-RELATED"/>
    <property type="match status" value="1"/>
</dbReference>
<proteinExistence type="predicted"/>
<name>A0ABR3A1L0_9AGAR</name>
<feature type="compositionally biased region" description="Polar residues" evidence="2">
    <location>
        <begin position="13"/>
        <end position="23"/>
    </location>
</feature>
<dbReference type="EMBL" id="JBBXMP010000025">
    <property type="protein sequence ID" value="KAL0067528.1"/>
    <property type="molecule type" value="Genomic_DNA"/>
</dbReference>
<gene>
    <name evidence="3" type="ORF">AAF712_005519</name>
</gene>
<evidence type="ECO:0000256" key="1">
    <source>
        <dbReference type="ARBA" id="ARBA00023002"/>
    </source>
</evidence>
<protein>
    <recommendedName>
        <fullName evidence="5">Questin oxidase</fullName>
    </recommendedName>
</protein>
<evidence type="ECO:0000313" key="4">
    <source>
        <dbReference type="Proteomes" id="UP001437256"/>
    </source>
</evidence>
<dbReference type="PANTHER" id="PTHR35870">
    <property type="entry name" value="PROTEIN, PUTATIVE (AFU_ORTHOLOGUE AFUA_5G03330)-RELATED"/>
    <property type="match status" value="1"/>
</dbReference>
<sequence>MSSNIDFFPSPSKVLQASPNDSSPAIFPGVTSESTEALKATLRENHEKYHVFFNDLRFVKRVHLGHRALAIWALGAGKDLIQKTFNNDSKYQKPRGATPQPITRENFNEHLGDPKYYDGYLEYFASLVRAGKTPSQLLEEYIFSSAMNTPNGAGNNPQMISRFLDGVFHSMIWTGYGIEFGLPGVIAEGLAQCAVYTSQLNPIISGCFSSITKSEFESMHAFSVIARISEDDNVRIPPADARDLANALKFVLQNSTDGILRHVVTWSNFADSEIDRKMEEVVWTNALIYASCGFKFRGREEFNADFFEMHAVTSSLFLPIILPVLSPASQKLLLRTYFATSLSVWTVRGKPLLDICSLFATPVPTPVPSVSVTTTARENGHSSRVNPLPSPWLDLLNHGVVHPDDHLVKIQDFGSLRLALRLYEGG</sequence>
<evidence type="ECO:0000256" key="2">
    <source>
        <dbReference type="SAM" id="MobiDB-lite"/>
    </source>
</evidence>
<keyword evidence="4" id="KW-1185">Reference proteome</keyword>
<evidence type="ECO:0000313" key="3">
    <source>
        <dbReference type="EMBL" id="KAL0067528.1"/>
    </source>
</evidence>
<reference evidence="3 4" key="1">
    <citation type="submission" date="2024-05" db="EMBL/GenBank/DDBJ databases">
        <title>A draft genome resource for the thread blight pathogen Marasmius tenuissimus strain MS-2.</title>
        <authorList>
            <person name="Yulfo-Soto G.E."/>
            <person name="Baruah I.K."/>
            <person name="Amoako-Attah I."/>
            <person name="Bukari Y."/>
            <person name="Meinhardt L.W."/>
            <person name="Bailey B.A."/>
            <person name="Cohen S.P."/>
        </authorList>
    </citation>
    <scope>NUCLEOTIDE SEQUENCE [LARGE SCALE GENOMIC DNA]</scope>
    <source>
        <strain evidence="3 4">MS-2</strain>
    </source>
</reference>
<organism evidence="3 4">
    <name type="scientific">Marasmius tenuissimus</name>
    <dbReference type="NCBI Taxonomy" id="585030"/>
    <lineage>
        <taxon>Eukaryota</taxon>
        <taxon>Fungi</taxon>
        <taxon>Dikarya</taxon>
        <taxon>Basidiomycota</taxon>
        <taxon>Agaricomycotina</taxon>
        <taxon>Agaricomycetes</taxon>
        <taxon>Agaricomycetidae</taxon>
        <taxon>Agaricales</taxon>
        <taxon>Marasmiineae</taxon>
        <taxon>Marasmiaceae</taxon>
        <taxon>Marasmius</taxon>
    </lineage>
</organism>
<feature type="region of interest" description="Disordered" evidence="2">
    <location>
        <begin position="1"/>
        <end position="29"/>
    </location>
</feature>
<dbReference type="InterPro" id="IPR025337">
    <property type="entry name" value="Questin_oxidase-like"/>
</dbReference>
<accession>A0ABR3A1L0</accession>
<comment type="caution">
    <text evidence="3">The sequence shown here is derived from an EMBL/GenBank/DDBJ whole genome shotgun (WGS) entry which is preliminary data.</text>
</comment>
<dbReference type="Pfam" id="PF14027">
    <property type="entry name" value="Questin_oxidase"/>
    <property type="match status" value="1"/>
</dbReference>
<keyword evidence="1" id="KW-0560">Oxidoreductase</keyword>
<evidence type="ECO:0008006" key="5">
    <source>
        <dbReference type="Google" id="ProtNLM"/>
    </source>
</evidence>
<dbReference type="Proteomes" id="UP001437256">
    <property type="component" value="Unassembled WGS sequence"/>
</dbReference>